<name>A0A410PUN4_9FIRM</name>
<dbReference type="Proteomes" id="UP000287601">
    <property type="component" value="Chromosome"/>
</dbReference>
<proteinExistence type="inferred from homology"/>
<evidence type="ECO:0000313" key="5">
    <source>
        <dbReference type="EMBL" id="QAT42634.1"/>
    </source>
</evidence>
<reference evidence="5 6" key="1">
    <citation type="submission" date="2019-01" db="EMBL/GenBank/DDBJ databases">
        <title>Draft genomes of a novel of Aminipila strains.</title>
        <authorList>
            <person name="Ma S."/>
        </authorList>
    </citation>
    <scope>NUCLEOTIDE SEQUENCE [LARGE SCALE GENOMIC DNA]</scope>
    <source>
        <strain evidence="6">JN-39</strain>
    </source>
</reference>
<sequence>MGWQEQYRTCICTPEEAVSHIKDGDVVFLGHAVGEPKVLVDAMVANAESYHGVIIKHMVSLGSGAYAAPDLKEHFTASPIFASANVRAAIEEGMADFIPMFFHEVPIMIRKGKLKCDVLMTQVTPPDQNGYCSLGTSVDYTFQALKSAGTVIVQMNDQLPRTFGEKVHISELDYIVEASVPLYESKPAVIGETEMAIGKHCVSLIEDQSTLQLGIGGIPDAVVQMLGDRKDLGIHSEMIADGTIQLYEKGVITGRYKTENKWKMTVTFLMGTKKLYDFAHNNPEVEVRPVDYVNHPAVVMRQHRMVAINSAIQTDLMGQIVADTIGKRQFSGVGGQVDFVRGAAMAEDGKSIIAMPSFTQKRDGRILSKIVPFIDEGAAVTTSRNDIDYIITENGVAEMKGKTLRERAKNLIQIAHESVKEELRYEFERRFHEKPFSMRK</sequence>
<dbReference type="GO" id="GO:0006083">
    <property type="term" value="P:acetate metabolic process"/>
    <property type="evidence" value="ECO:0007669"/>
    <property type="project" value="InterPro"/>
</dbReference>
<feature type="domain" description="Acetyl-CoA hydrolase/transferase C-terminal" evidence="4">
    <location>
        <begin position="271"/>
        <end position="425"/>
    </location>
</feature>
<dbReference type="GO" id="GO:0016787">
    <property type="term" value="F:hydrolase activity"/>
    <property type="evidence" value="ECO:0007669"/>
    <property type="project" value="UniProtKB-KW"/>
</dbReference>
<dbReference type="Gene3D" id="3.30.750.70">
    <property type="entry name" value="4-hydroxybutyrate coenzyme like domains"/>
    <property type="match status" value="1"/>
</dbReference>
<dbReference type="InterPro" id="IPR046433">
    <property type="entry name" value="ActCoA_hydro"/>
</dbReference>
<keyword evidence="5" id="KW-0378">Hydrolase</keyword>
<dbReference type="KEGG" id="amij:EQM06_05010"/>
<dbReference type="Gene3D" id="3.40.1080.20">
    <property type="entry name" value="Acetyl-CoA hydrolase/transferase C-terminal domain"/>
    <property type="match status" value="1"/>
</dbReference>
<organism evidence="5 6">
    <name type="scientific">Aminipila luticellarii</name>
    <dbReference type="NCBI Taxonomy" id="2507160"/>
    <lineage>
        <taxon>Bacteria</taxon>
        <taxon>Bacillati</taxon>
        <taxon>Bacillota</taxon>
        <taxon>Clostridia</taxon>
        <taxon>Peptostreptococcales</taxon>
        <taxon>Anaerovoracaceae</taxon>
        <taxon>Aminipila</taxon>
    </lineage>
</organism>
<comment type="similarity">
    <text evidence="1">Belongs to the acetyl-CoA hydrolase/transferase family.</text>
</comment>
<dbReference type="PANTHER" id="PTHR21432:SF20">
    <property type="entry name" value="ACETYL-COA HYDROLASE"/>
    <property type="match status" value="1"/>
</dbReference>
<dbReference type="OrthoDB" id="9801795at2"/>
<dbReference type="Gene3D" id="3.40.1080.10">
    <property type="entry name" value="Glutaconate Coenzyme A-transferase"/>
    <property type="match status" value="1"/>
</dbReference>
<dbReference type="InterPro" id="IPR038460">
    <property type="entry name" value="AcetylCoA_hyd_C_sf"/>
</dbReference>
<dbReference type="Pfam" id="PF02550">
    <property type="entry name" value="AcetylCoA_hydro"/>
    <property type="match status" value="1"/>
</dbReference>
<evidence type="ECO:0000259" key="4">
    <source>
        <dbReference type="Pfam" id="PF13336"/>
    </source>
</evidence>
<evidence type="ECO:0000259" key="3">
    <source>
        <dbReference type="Pfam" id="PF02550"/>
    </source>
</evidence>
<accession>A0A410PUN4</accession>
<dbReference type="EMBL" id="CP035281">
    <property type="protein sequence ID" value="QAT42634.1"/>
    <property type="molecule type" value="Genomic_DNA"/>
</dbReference>
<dbReference type="GO" id="GO:0008775">
    <property type="term" value="F:acetate CoA-transferase activity"/>
    <property type="evidence" value="ECO:0007669"/>
    <property type="project" value="InterPro"/>
</dbReference>
<dbReference type="AlphaFoldDB" id="A0A410PUN4"/>
<protein>
    <submittedName>
        <fullName evidence="5">Acetyl-CoA hydrolase/transferase family protein</fullName>
    </submittedName>
</protein>
<evidence type="ECO:0000256" key="2">
    <source>
        <dbReference type="ARBA" id="ARBA00022679"/>
    </source>
</evidence>
<evidence type="ECO:0000256" key="1">
    <source>
        <dbReference type="ARBA" id="ARBA00009632"/>
    </source>
</evidence>
<dbReference type="InterPro" id="IPR026888">
    <property type="entry name" value="AcetylCoA_hyd_C"/>
</dbReference>
<keyword evidence="6" id="KW-1185">Reference proteome</keyword>
<dbReference type="SUPFAM" id="SSF100950">
    <property type="entry name" value="NagB/RpiA/CoA transferase-like"/>
    <property type="match status" value="2"/>
</dbReference>
<dbReference type="InterPro" id="IPR003702">
    <property type="entry name" value="ActCoA_hydro_N"/>
</dbReference>
<evidence type="ECO:0000313" key="6">
    <source>
        <dbReference type="Proteomes" id="UP000287601"/>
    </source>
</evidence>
<keyword evidence="2 5" id="KW-0808">Transferase</keyword>
<dbReference type="PANTHER" id="PTHR21432">
    <property type="entry name" value="ACETYL-COA HYDROLASE-RELATED"/>
    <property type="match status" value="1"/>
</dbReference>
<feature type="domain" description="Acetyl-CoA hydrolase/transferase N-terminal" evidence="3">
    <location>
        <begin position="4"/>
        <end position="178"/>
    </location>
</feature>
<dbReference type="Pfam" id="PF13336">
    <property type="entry name" value="AcetylCoA_hyd_C"/>
    <property type="match status" value="1"/>
</dbReference>
<dbReference type="RefSeq" id="WP_128745284.1">
    <property type="nucleotide sequence ID" value="NZ_CP035281.1"/>
</dbReference>
<dbReference type="InterPro" id="IPR037171">
    <property type="entry name" value="NagB/RpiA_transferase-like"/>
</dbReference>
<gene>
    <name evidence="5" type="ORF">EQM06_05010</name>
</gene>